<dbReference type="GO" id="GO:0005912">
    <property type="term" value="C:adherens junction"/>
    <property type="evidence" value="ECO:0007669"/>
    <property type="project" value="UniProtKB-SubCell"/>
</dbReference>
<keyword evidence="3" id="KW-0965">Cell junction</keyword>
<dbReference type="Proteomes" id="UP000095283">
    <property type="component" value="Unplaced"/>
</dbReference>
<evidence type="ECO:0000256" key="1">
    <source>
        <dbReference type="ARBA" id="ARBA00004536"/>
    </source>
</evidence>
<dbReference type="WBParaSite" id="Hba_18385">
    <property type="protein sequence ID" value="Hba_18385"/>
    <property type="gene ID" value="Hba_18385"/>
</dbReference>
<evidence type="ECO:0000313" key="7">
    <source>
        <dbReference type="WBParaSite" id="Hba_18385"/>
    </source>
</evidence>
<protein>
    <submittedName>
        <fullName evidence="7">CCDC92 domain-containing protein</fullName>
    </submittedName>
</protein>
<dbReference type="Pfam" id="PF10226">
    <property type="entry name" value="CCDC85"/>
    <property type="match status" value="1"/>
</dbReference>
<name>A0A1I7XKS8_HETBA</name>
<evidence type="ECO:0000256" key="5">
    <source>
        <dbReference type="SAM" id="Coils"/>
    </source>
</evidence>
<keyword evidence="4 5" id="KW-0175">Coiled coil</keyword>
<proteinExistence type="inferred from homology"/>
<dbReference type="InterPro" id="IPR019359">
    <property type="entry name" value="CCDC85"/>
</dbReference>
<organism evidence="6 7">
    <name type="scientific">Heterorhabditis bacteriophora</name>
    <name type="common">Entomopathogenic nematode worm</name>
    <dbReference type="NCBI Taxonomy" id="37862"/>
    <lineage>
        <taxon>Eukaryota</taxon>
        <taxon>Metazoa</taxon>
        <taxon>Ecdysozoa</taxon>
        <taxon>Nematoda</taxon>
        <taxon>Chromadorea</taxon>
        <taxon>Rhabditida</taxon>
        <taxon>Rhabditina</taxon>
        <taxon>Rhabditomorpha</taxon>
        <taxon>Strongyloidea</taxon>
        <taxon>Heterorhabditidae</taxon>
        <taxon>Heterorhabditis</taxon>
    </lineage>
</organism>
<comment type="subcellular location">
    <subcellularLocation>
        <location evidence="1">Cell junction</location>
        <location evidence="1">Adherens junction</location>
    </subcellularLocation>
</comment>
<evidence type="ECO:0000313" key="6">
    <source>
        <dbReference type="Proteomes" id="UP000095283"/>
    </source>
</evidence>
<evidence type="ECO:0000256" key="2">
    <source>
        <dbReference type="ARBA" id="ARBA00009052"/>
    </source>
</evidence>
<accession>A0A1I7XKS8</accession>
<reference evidence="7" key="1">
    <citation type="submission" date="2016-11" db="UniProtKB">
        <authorList>
            <consortium name="WormBaseParasite"/>
        </authorList>
    </citation>
    <scope>IDENTIFICATION</scope>
</reference>
<dbReference type="AlphaFoldDB" id="A0A1I7XKS8"/>
<keyword evidence="6" id="KW-1185">Reference proteome</keyword>
<dbReference type="PANTHER" id="PTHR13546">
    <property type="entry name" value="RE60986P"/>
    <property type="match status" value="1"/>
</dbReference>
<comment type="similarity">
    <text evidence="2">Belongs to the CCDC85 family.</text>
</comment>
<dbReference type="PANTHER" id="PTHR13546:SF15">
    <property type="entry name" value="CCDC85"/>
    <property type="match status" value="1"/>
</dbReference>
<evidence type="ECO:0000256" key="4">
    <source>
        <dbReference type="ARBA" id="ARBA00023054"/>
    </source>
</evidence>
<evidence type="ECO:0000256" key="3">
    <source>
        <dbReference type="ARBA" id="ARBA00022949"/>
    </source>
</evidence>
<feature type="coiled-coil region" evidence="5">
    <location>
        <begin position="112"/>
        <end position="139"/>
    </location>
</feature>
<sequence>MSTGSIITMSSEQNTVQYATPINAIPSTNTSIDSERSNNGHRSAHFPKVSVQVPHVNASRAFAPPTSVPYAVPFARPAQYSAVKIQFEHMKHRCKVLDAENQRLMQMQNDLITDANRRLEMHVNEIRLLKEDKKKLSDSNKENAIRKISEQMRTVMTSSDDLKVENVEHTEQLTSYIQSLESRIRLLETNNTSEPVWNFGSNLTSECDEKTIIDRCSDKISIITQRDMESKMVVSTTSVFYSTIQP</sequence>